<proteinExistence type="inferred from homology"/>
<dbReference type="AlphaFoldDB" id="A0A2P5W1M3"/>
<evidence type="ECO:0000256" key="1">
    <source>
        <dbReference type="ARBA" id="ARBA00004141"/>
    </source>
</evidence>
<keyword evidence="6 7" id="KW-0472">Membrane</keyword>
<evidence type="ECO:0000256" key="4">
    <source>
        <dbReference type="ARBA" id="ARBA00022692"/>
    </source>
</evidence>
<evidence type="ECO:0000256" key="3">
    <source>
        <dbReference type="ARBA" id="ARBA00022448"/>
    </source>
</evidence>
<organism evidence="8 9">
    <name type="scientific">Gossypium barbadense</name>
    <name type="common">Sea Island cotton</name>
    <name type="synonym">Hibiscus barbadensis</name>
    <dbReference type="NCBI Taxonomy" id="3634"/>
    <lineage>
        <taxon>Eukaryota</taxon>
        <taxon>Viridiplantae</taxon>
        <taxon>Streptophyta</taxon>
        <taxon>Embryophyta</taxon>
        <taxon>Tracheophyta</taxon>
        <taxon>Spermatophyta</taxon>
        <taxon>Magnoliopsida</taxon>
        <taxon>eudicotyledons</taxon>
        <taxon>Gunneridae</taxon>
        <taxon>Pentapetalae</taxon>
        <taxon>rosids</taxon>
        <taxon>malvids</taxon>
        <taxon>Malvales</taxon>
        <taxon>Malvaceae</taxon>
        <taxon>Malvoideae</taxon>
        <taxon>Gossypium</taxon>
    </lineage>
</organism>
<keyword evidence="3" id="KW-0813">Transport</keyword>
<accession>A0A2P5W1M3</accession>
<feature type="transmembrane region" description="Helical" evidence="7">
    <location>
        <begin position="26"/>
        <end position="45"/>
    </location>
</feature>
<keyword evidence="5 7" id="KW-1133">Transmembrane helix</keyword>
<evidence type="ECO:0000313" key="8">
    <source>
        <dbReference type="EMBL" id="PPR84955.1"/>
    </source>
</evidence>
<dbReference type="EMBL" id="KZ669620">
    <property type="protein sequence ID" value="PPR84955.1"/>
    <property type="molecule type" value="Genomic_DNA"/>
</dbReference>
<evidence type="ECO:0000256" key="5">
    <source>
        <dbReference type="ARBA" id="ARBA00022989"/>
    </source>
</evidence>
<evidence type="ECO:0000313" key="9">
    <source>
        <dbReference type="Proteomes" id="UP000239757"/>
    </source>
</evidence>
<name>A0A2P5W1M3_GOSBA</name>
<sequence>MYKAAQNGIWILSDCIPIKGKKRIPYLVISTVMSLVPWLILGINASTRSSIGHLMILLTLQNLGSAMADVVVDAMIAEAVQFEKYVLLSNLIFNSV</sequence>
<dbReference type="SUPFAM" id="SSF103473">
    <property type="entry name" value="MFS general substrate transporter"/>
    <property type="match status" value="1"/>
</dbReference>
<evidence type="ECO:0000256" key="2">
    <source>
        <dbReference type="ARBA" id="ARBA00007015"/>
    </source>
</evidence>
<evidence type="ECO:0000256" key="7">
    <source>
        <dbReference type="SAM" id="Phobius"/>
    </source>
</evidence>
<comment type="similarity">
    <text evidence="2">Belongs to the major facilitator superfamily. Folate-biopterin transporter (TC 2.A.71) family.</text>
</comment>
<gene>
    <name evidence="8" type="ORF">GOBAR_AA35750</name>
</gene>
<dbReference type="OrthoDB" id="754047at2759"/>
<dbReference type="InterPro" id="IPR036259">
    <property type="entry name" value="MFS_trans_sf"/>
</dbReference>
<dbReference type="PANTHER" id="PTHR31585:SF7">
    <property type="entry name" value="FOLATE-BIOPTERIN TRANSPORTER 4-RELATED"/>
    <property type="match status" value="1"/>
</dbReference>
<dbReference type="GO" id="GO:0016020">
    <property type="term" value="C:membrane"/>
    <property type="evidence" value="ECO:0007669"/>
    <property type="project" value="UniProtKB-SubCell"/>
</dbReference>
<dbReference type="Pfam" id="PF03092">
    <property type="entry name" value="BT1"/>
    <property type="match status" value="1"/>
</dbReference>
<dbReference type="PANTHER" id="PTHR31585">
    <property type="entry name" value="FOLATE-BIOPTERIN TRANSPORTER 1, CHLOROPLASTIC"/>
    <property type="match status" value="1"/>
</dbReference>
<reference evidence="8 9" key="1">
    <citation type="submission" date="2015-01" db="EMBL/GenBank/DDBJ databases">
        <title>Genome of allotetraploid Gossypium barbadense reveals genomic plasticity and fiber elongation in cotton evolution.</title>
        <authorList>
            <person name="Chen X."/>
            <person name="Liu X."/>
            <person name="Zhao B."/>
            <person name="Zheng H."/>
            <person name="Hu Y."/>
            <person name="Lu G."/>
            <person name="Yang C."/>
            <person name="Chen J."/>
            <person name="Shan C."/>
            <person name="Zhang L."/>
            <person name="Zhou Y."/>
            <person name="Wang L."/>
            <person name="Guo W."/>
            <person name="Bai Y."/>
            <person name="Ruan J."/>
            <person name="Shangguan X."/>
            <person name="Mao Y."/>
            <person name="Jiang J."/>
            <person name="Zhu Y."/>
            <person name="Lei J."/>
            <person name="Kang H."/>
            <person name="Chen S."/>
            <person name="He X."/>
            <person name="Wang R."/>
            <person name="Wang Y."/>
            <person name="Chen J."/>
            <person name="Wang L."/>
            <person name="Yu S."/>
            <person name="Wang B."/>
            <person name="Wei J."/>
            <person name="Song S."/>
            <person name="Lu X."/>
            <person name="Gao Z."/>
            <person name="Gu W."/>
            <person name="Deng X."/>
            <person name="Ma D."/>
            <person name="Wang S."/>
            <person name="Liang W."/>
            <person name="Fang L."/>
            <person name="Cai C."/>
            <person name="Zhu X."/>
            <person name="Zhou B."/>
            <person name="Zhang Y."/>
            <person name="Chen Z."/>
            <person name="Xu S."/>
            <person name="Zhu R."/>
            <person name="Wang S."/>
            <person name="Zhang T."/>
            <person name="Zhao G."/>
        </authorList>
    </citation>
    <scope>NUCLEOTIDE SEQUENCE [LARGE SCALE GENOMIC DNA]</scope>
    <source>
        <strain evidence="9">cv. Xinhai21</strain>
        <tissue evidence="8">Leaf</tissue>
    </source>
</reference>
<keyword evidence="4 7" id="KW-0812">Transmembrane</keyword>
<dbReference type="InterPro" id="IPR039309">
    <property type="entry name" value="BT1"/>
</dbReference>
<evidence type="ECO:0000256" key="6">
    <source>
        <dbReference type="ARBA" id="ARBA00023136"/>
    </source>
</evidence>
<protein>
    <submittedName>
        <fullName evidence="8">Uncharacterized protein</fullName>
    </submittedName>
</protein>
<comment type="subcellular location">
    <subcellularLocation>
        <location evidence="1">Membrane</location>
        <topology evidence="1">Multi-pass membrane protein</topology>
    </subcellularLocation>
</comment>
<dbReference type="Proteomes" id="UP000239757">
    <property type="component" value="Unassembled WGS sequence"/>
</dbReference>